<dbReference type="GO" id="GO:0000156">
    <property type="term" value="F:phosphorelay response regulator activity"/>
    <property type="evidence" value="ECO:0007669"/>
    <property type="project" value="InterPro"/>
</dbReference>
<proteinExistence type="predicted"/>
<dbReference type="InterPro" id="IPR007492">
    <property type="entry name" value="LytTR_DNA-bd_dom"/>
</dbReference>
<dbReference type="PROSITE" id="PS50930">
    <property type="entry name" value="HTH_LYTTR"/>
    <property type="match status" value="1"/>
</dbReference>
<keyword evidence="3" id="KW-1185">Reference proteome</keyword>
<dbReference type="KEGG" id="ahb:bsdtb5_16720"/>
<evidence type="ECO:0000313" key="2">
    <source>
        <dbReference type="EMBL" id="BCN30377.1"/>
    </source>
</evidence>
<name>A0A7R7EKY7_9FIRM</name>
<sequence length="155" mass="18695">MGARMKILKYQKLDLEENRIELYYNKIDQETENIIKIIDSYNKTLTGRNENETTWVHLSDIYYCEIIDRKCYAYLKESIWQVDISLQMLLDQFGSSGFVRISKSMVVNIHKIERLKTDLNMRVNIILDNGETVILNRTYRSQFYQYLEKTRREMK</sequence>
<dbReference type="AlphaFoldDB" id="A0A7R7EKY7"/>
<feature type="domain" description="HTH LytTR-type" evidence="1">
    <location>
        <begin position="56"/>
        <end position="149"/>
    </location>
</feature>
<dbReference type="Proteomes" id="UP000595897">
    <property type="component" value="Chromosome"/>
</dbReference>
<evidence type="ECO:0000259" key="1">
    <source>
        <dbReference type="PROSITE" id="PS50930"/>
    </source>
</evidence>
<dbReference type="EMBL" id="AP024169">
    <property type="protein sequence ID" value="BCN30377.1"/>
    <property type="molecule type" value="Genomic_DNA"/>
</dbReference>
<protein>
    <submittedName>
        <fullName evidence="2">LytTR family transcriptional regulator</fullName>
    </submittedName>
</protein>
<gene>
    <name evidence="2" type="ORF">bsdtb5_16720</name>
</gene>
<evidence type="ECO:0000313" key="3">
    <source>
        <dbReference type="Proteomes" id="UP000595897"/>
    </source>
</evidence>
<dbReference type="Gene3D" id="2.40.50.1020">
    <property type="entry name" value="LytTr DNA-binding domain"/>
    <property type="match status" value="1"/>
</dbReference>
<dbReference type="Pfam" id="PF04397">
    <property type="entry name" value="LytTR"/>
    <property type="match status" value="1"/>
</dbReference>
<dbReference type="SMART" id="SM00850">
    <property type="entry name" value="LytTR"/>
    <property type="match status" value="1"/>
</dbReference>
<dbReference type="InterPro" id="IPR046947">
    <property type="entry name" value="LytR-like"/>
</dbReference>
<accession>A0A7R7EKY7</accession>
<dbReference type="PANTHER" id="PTHR37299">
    <property type="entry name" value="TRANSCRIPTIONAL REGULATOR-RELATED"/>
    <property type="match status" value="1"/>
</dbReference>
<dbReference type="GO" id="GO:0003677">
    <property type="term" value="F:DNA binding"/>
    <property type="evidence" value="ECO:0007669"/>
    <property type="project" value="InterPro"/>
</dbReference>
<dbReference type="RefSeq" id="WP_271715601.1">
    <property type="nucleotide sequence ID" value="NZ_AP024169.1"/>
</dbReference>
<reference evidence="2 3" key="1">
    <citation type="submission" date="2020-11" db="EMBL/GenBank/DDBJ databases">
        <title>Draft genome sequencing of a Lachnospiraceae strain isolated from anoxic soil subjected to BSD treatment.</title>
        <authorList>
            <person name="Uek A."/>
            <person name="Tonouchi A."/>
        </authorList>
    </citation>
    <scope>NUCLEOTIDE SEQUENCE [LARGE SCALE GENOMIC DNA]</scope>
    <source>
        <strain evidence="2 3">TB5</strain>
    </source>
</reference>
<dbReference type="PANTHER" id="PTHR37299:SF4">
    <property type="entry name" value="TRANSCRIPTIONAL REGULATOR"/>
    <property type="match status" value="1"/>
</dbReference>
<organism evidence="2 3">
    <name type="scientific">Anaeromicropila herbilytica</name>
    <dbReference type="NCBI Taxonomy" id="2785025"/>
    <lineage>
        <taxon>Bacteria</taxon>
        <taxon>Bacillati</taxon>
        <taxon>Bacillota</taxon>
        <taxon>Clostridia</taxon>
        <taxon>Lachnospirales</taxon>
        <taxon>Lachnospiraceae</taxon>
        <taxon>Anaeromicropila</taxon>
    </lineage>
</organism>